<evidence type="ECO:0000256" key="2">
    <source>
        <dbReference type="SAM" id="Phobius"/>
    </source>
</evidence>
<dbReference type="GO" id="GO:0005737">
    <property type="term" value="C:cytoplasm"/>
    <property type="evidence" value="ECO:0007669"/>
    <property type="project" value="TreeGrafter"/>
</dbReference>
<dbReference type="OrthoDB" id="340346at2759"/>
<proteinExistence type="predicted"/>
<accession>X6N7C4</accession>
<dbReference type="AlphaFoldDB" id="X6N7C4"/>
<dbReference type="PANTHER" id="PTHR10648:SF1">
    <property type="entry name" value="SERINE_THREONINE-PROTEIN PHOSPHATASE 4 REGULATORY SUBUNIT 1"/>
    <property type="match status" value="1"/>
</dbReference>
<dbReference type="InterPro" id="IPR016024">
    <property type="entry name" value="ARM-type_fold"/>
</dbReference>
<dbReference type="Gene3D" id="1.25.10.10">
    <property type="entry name" value="Leucine-rich Repeat Variant"/>
    <property type="match status" value="1"/>
</dbReference>
<name>X6N7C4_RETFI</name>
<evidence type="ECO:0000256" key="1">
    <source>
        <dbReference type="ARBA" id="ARBA00022737"/>
    </source>
</evidence>
<comment type="caution">
    <text evidence="3">The sequence shown here is derived from an EMBL/GenBank/DDBJ whole genome shotgun (WGS) entry which is preliminary data.</text>
</comment>
<dbReference type="EMBL" id="ASPP01011272">
    <property type="protein sequence ID" value="ETO21813.1"/>
    <property type="molecule type" value="Genomic_DNA"/>
</dbReference>
<keyword evidence="4" id="KW-1185">Reference proteome</keyword>
<protein>
    <submittedName>
        <fullName evidence="3">Protein phosphatase 4 regulatory subunit 1</fullName>
    </submittedName>
</protein>
<organism evidence="3 4">
    <name type="scientific">Reticulomyxa filosa</name>
    <dbReference type="NCBI Taxonomy" id="46433"/>
    <lineage>
        <taxon>Eukaryota</taxon>
        <taxon>Sar</taxon>
        <taxon>Rhizaria</taxon>
        <taxon>Retaria</taxon>
        <taxon>Foraminifera</taxon>
        <taxon>Monothalamids</taxon>
        <taxon>Reticulomyxidae</taxon>
        <taxon>Reticulomyxa</taxon>
    </lineage>
</organism>
<dbReference type="Proteomes" id="UP000023152">
    <property type="component" value="Unassembled WGS sequence"/>
</dbReference>
<sequence length="371" mass="42596">MAELLSKDEVLEHVLNIVLHMAHDDTDDQKISALPVSFVLYHIYIYMYMYVYLFIYLDILLAELAPIVGSAVCKSYLSSDLHALSQDNSFRVRKVSNAVSKKKKKKTPTRICVFLQMCTLGQFVSNWVLTTLKGHWYDIVLYSIVFVCVCPSGTKHTPTHIHAQIQRDERKHICIYNYNKPFPPSPPPKKMQKLPIFKSLCQDTIWSVRKGCVESFVNVSNAIHQESRSALVSLMEQFLNDVLFHSYFIFCFAYEQLGPFLSTLRSDQVSREFLKYFTNIPNLSSAEADADCTTHCAFNFPGVALALGKGRWEELHETYNALVRKSFKSRKTLACSVHEICSILGTELTEKYLITAIEFFLKDIDDVRSFF</sequence>
<evidence type="ECO:0000313" key="4">
    <source>
        <dbReference type="Proteomes" id="UP000023152"/>
    </source>
</evidence>
<dbReference type="InterPro" id="IPR011989">
    <property type="entry name" value="ARM-like"/>
</dbReference>
<evidence type="ECO:0000313" key="3">
    <source>
        <dbReference type="EMBL" id="ETO21813.1"/>
    </source>
</evidence>
<dbReference type="GO" id="GO:0019888">
    <property type="term" value="F:protein phosphatase regulator activity"/>
    <property type="evidence" value="ECO:0007669"/>
    <property type="project" value="TreeGrafter"/>
</dbReference>
<feature type="transmembrane region" description="Helical" evidence="2">
    <location>
        <begin position="38"/>
        <end position="57"/>
    </location>
</feature>
<keyword evidence="2" id="KW-1133">Transmembrane helix</keyword>
<keyword evidence="2" id="KW-0472">Membrane</keyword>
<dbReference type="SUPFAM" id="SSF48371">
    <property type="entry name" value="ARM repeat"/>
    <property type="match status" value="1"/>
</dbReference>
<keyword evidence="2" id="KW-0812">Transmembrane</keyword>
<keyword evidence="1" id="KW-0677">Repeat</keyword>
<gene>
    <name evidence="3" type="ORF">RFI_15387</name>
</gene>
<dbReference type="PANTHER" id="PTHR10648">
    <property type="entry name" value="SERINE/THREONINE-PROTEIN PHOSPHATASE PP2A 65 KDA REGULATORY SUBUNIT"/>
    <property type="match status" value="1"/>
</dbReference>
<reference evidence="3 4" key="1">
    <citation type="journal article" date="2013" name="Curr. Biol.">
        <title>The Genome of the Foraminiferan Reticulomyxa filosa.</title>
        <authorList>
            <person name="Glockner G."/>
            <person name="Hulsmann N."/>
            <person name="Schleicher M."/>
            <person name="Noegel A.A."/>
            <person name="Eichinger L."/>
            <person name="Gallinger C."/>
            <person name="Pawlowski J."/>
            <person name="Sierra R."/>
            <person name="Euteneuer U."/>
            <person name="Pillet L."/>
            <person name="Moustafa A."/>
            <person name="Platzer M."/>
            <person name="Groth M."/>
            <person name="Szafranski K."/>
            <person name="Schliwa M."/>
        </authorList>
    </citation>
    <scope>NUCLEOTIDE SEQUENCE [LARGE SCALE GENOMIC DNA]</scope>
</reference>
<dbReference type="InterPro" id="IPR051023">
    <property type="entry name" value="PP2A_Regulatory_Subunit_A"/>
</dbReference>